<dbReference type="AlphaFoldDB" id="A0A4Y7TQV5"/>
<comment type="caution">
    <text evidence="4">The sequence shown here is derived from an EMBL/GenBank/DDBJ whole genome shotgun (WGS) entry which is preliminary data.</text>
</comment>
<keyword evidence="2" id="KW-0472">Membrane</keyword>
<evidence type="ECO:0000313" key="5">
    <source>
        <dbReference type="Proteomes" id="UP000298030"/>
    </source>
</evidence>
<organism evidence="4 5">
    <name type="scientific">Coprinellus micaceus</name>
    <name type="common">Glistening ink-cap mushroom</name>
    <name type="synonym">Coprinus micaceus</name>
    <dbReference type="NCBI Taxonomy" id="71717"/>
    <lineage>
        <taxon>Eukaryota</taxon>
        <taxon>Fungi</taxon>
        <taxon>Dikarya</taxon>
        <taxon>Basidiomycota</taxon>
        <taxon>Agaricomycotina</taxon>
        <taxon>Agaricomycetes</taxon>
        <taxon>Agaricomycetidae</taxon>
        <taxon>Agaricales</taxon>
        <taxon>Agaricineae</taxon>
        <taxon>Psathyrellaceae</taxon>
        <taxon>Coprinellus</taxon>
    </lineage>
</organism>
<dbReference type="Pfam" id="PF18803">
    <property type="entry name" value="CxC2"/>
    <property type="match status" value="1"/>
</dbReference>
<feature type="compositionally biased region" description="Basic and acidic residues" evidence="1">
    <location>
        <begin position="148"/>
        <end position="159"/>
    </location>
</feature>
<evidence type="ECO:0000256" key="2">
    <source>
        <dbReference type="SAM" id="Phobius"/>
    </source>
</evidence>
<dbReference type="EMBL" id="QPFP01000006">
    <property type="protein sequence ID" value="TEB36278.1"/>
    <property type="molecule type" value="Genomic_DNA"/>
</dbReference>
<keyword evidence="5" id="KW-1185">Reference proteome</keyword>
<proteinExistence type="predicted"/>
<dbReference type="Proteomes" id="UP000298030">
    <property type="component" value="Unassembled WGS sequence"/>
</dbReference>
<feature type="domain" description="CxC2-like cysteine cluster KDZ transposase-associated" evidence="3">
    <location>
        <begin position="252"/>
        <end position="357"/>
    </location>
</feature>
<accession>A0A4Y7TQV5</accession>
<evidence type="ECO:0000313" key="4">
    <source>
        <dbReference type="EMBL" id="TEB36278.1"/>
    </source>
</evidence>
<gene>
    <name evidence="4" type="ORF">FA13DRAFT_1787742</name>
</gene>
<evidence type="ECO:0000256" key="1">
    <source>
        <dbReference type="SAM" id="MobiDB-lite"/>
    </source>
</evidence>
<dbReference type="InterPro" id="IPR041457">
    <property type="entry name" value="CxC2_KDZ-assoc"/>
</dbReference>
<dbReference type="OrthoDB" id="3257338at2759"/>
<dbReference type="PANTHER" id="PTHR33096:SF1">
    <property type="entry name" value="CXC1-LIKE CYSTEINE CLUSTER ASSOCIATED WITH KDZ TRANSPOSASES DOMAIN-CONTAINING PROTEIN"/>
    <property type="match status" value="1"/>
</dbReference>
<sequence length="1137" mass="129176">MPNRQNKWKGGCCDEWSEETPAPPGAFPAAKHVDDHIELTGDSTAFSKVYIRQSPTKPRLAVKHARGQNNNNNNNNDLDYSIDFGLGASNARAHRKPRSVTESDDSDDDKHDDPELSLPSTEPDPAKESIPNLDPSPYEFIWAEDESNEKSNSDKEGGLKRQRKDMASPLSAFIDQIDTFVDELLQLEAPEPSRKIRQCNHCTAQLGTTHFRCRDCPSTTLWCEKCVVGVHAACSLHRIERWNGDFYKRQALKALGLRIQLGHTHGTVCKFPEPGPTDFVIIDSDGIHEVAIDYCGCHEMGTHVKQLLHARLFPASCTTPRTAATFRVLETFQMLSFTVKTSAFEFLAAIRRRTNNMKVINDRYREFLRMIHMWRHVRLRKRTGRGHDPLGVKNTKLGECALLCPACPQVGINLLDNWRDAKLAWIYALFLAIDVNFRLKRKDVSTDDKDPGLNHSFAYIVAEGPFWKHLKDHGEAISDDKITCNNHDAIKSASMRGGKGVAATGLGTCQCSRHDMKPPQGSGDLQKGERYVNMDYFFISTLAFFIPFLLVVLYDIACQWSKNLAWRCSQYTSNPVKNEEVEIRFNIPKFHLPAHVQVCRDKYNFNYTPHVGRTDGEAPERGWSASNDLAYSTREMGAGSQRDTLDDAYGDINWWKSMIIMLVLADRAVEAIRNRLEQVTAFEEFSGGIDEKLVKEWTAKVQQWEADPSLENPFESSGDEITEASVRTEMADEDTAVISKGKFKNLHSELTPSQFILQGVELEESICKHLIAVKALGPATKSVDRSRLIQTGNMLRRRFDSWEGTQRVFMPTVFVYQEDWDGDVGAAPGTATQVKDLRLLLPSDIVDIKEVTLSTKLARFEFRIQIAQGHSAIRELRGLLLWRSQRIISKQKYSSGTTMMTRSNTLIVDISEKIRHMATKYRRVRERLVRLGGVLGETEWESVLKVLKDHHLHSLTTFDVGYGDGKRKLAWIWNVHSSGKSASVAVLNALRIEFCRARAGAHRWQEECILLREEMRRVEQFWAHSVKAWNERAALYEKLINEQLPPSADIAEFPRLMEDEHQQRVGSFYGKIVHARRQSALREQLRQDSVRSHAHLIEPLMKMDKGDGIVVDAYAMVEGKGRKVSPVPPRKRKKGRK</sequence>
<feature type="region of interest" description="Disordered" evidence="1">
    <location>
        <begin position="55"/>
        <end position="164"/>
    </location>
</feature>
<evidence type="ECO:0000259" key="3">
    <source>
        <dbReference type="Pfam" id="PF18803"/>
    </source>
</evidence>
<reference evidence="4 5" key="1">
    <citation type="journal article" date="2019" name="Nat. Ecol. Evol.">
        <title>Megaphylogeny resolves global patterns of mushroom evolution.</title>
        <authorList>
            <person name="Varga T."/>
            <person name="Krizsan K."/>
            <person name="Foldi C."/>
            <person name="Dima B."/>
            <person name="Sanchez-Garcia M."/>
            <person name="Sanchez-Ramirez S."/>
            <person name="Szollosi G.J."/>
            <person name="Szarkandi J.G."/>
            <person name="Papp V."/>
            <person name="Albert L."/>
            <person name="Andreopoulos W."/>
            <person name="Angelini C."/>
            <person name="Antonin V."/>
            <person name="Barry K.W."/>
            <person name="Bougher N.L."/>
            <person name="Buchanan P."/>
            <person name="Buyck B."/>
            <person name="Bense V."/>
            <person name="Catcheside P."/>
            <person name="Chovatia M."/>
            <person name="Cooper J."/>
            <person name="Damon W."/>
            <person name="Desjardin D."/>
            <person name="Finy P."/>
            <person name="Geml J."/>
            <person name="Haridas S."/>
            <person name="Hughes K."/>
            <person name="Justo A."/>
            <person name="Karasinski D."/>
            <person name="Kautmanova I."/>
            <person name="Kiss B."/>
            <person name="Kocsube S."/>
            <person name="Kotiranta H."/>
            <person name="LaButti K.M."/>
            <person name="Lechner B.E."/>
            <person name="Liimatainen K."/>
            <person name="Lipzen A."/>
            <person name="Lukacs Z."/>
            <person name="Mihaltcheva S."/>
            <person name="Morgado L.N."/>
            <person name="Niskanen T."/>
            <person name="Noordeloos M.E."/>
            <person name="Ohm R.A."/>
            <person name="Ortiz-Santana B."/>
            <person name="Ovrebo C."/>
            <person name="Racz N."/>
            <person name="Riley R."/>
            <person name="Savchenko A."/>
            <person name="Shiryaev A."/>
            <person name="Soop K."/>
            <person name="Spirin V."/>
            <person name="Szebenyi C."/>
            <person name="Tomsovsky M."/>
            <person name="Tulloss R.E."/>
            <person name="Uehling J."/>
            <person name="Grigoriev I.V."/>
            <person name="Vagvolgyi C."/>
            <person name="Papp T."/>
            <person name="Martin F.M."/>
            <person name="Miettinen O."/>
            <person name="Hibbett D.S."/>
            <person name="Nagy L.G."/>
        </authorList>
    </citation>
    <scope>NUCLEOTIDE SEQUENCE [LARGE SCALE GENOMIC DNA]</scope>
    <source>
        <strain evidence="4 5">FP101781</strain>
    </source>
</reference>
<protein>
    <recommendedName>
        <fullName evidence="3">CxC2-like cysteine cluster KDZ transposase-associated domain-containing protein</fullName>
    </recommendedName>
</protein>
<dbReference type="PANTHER" id="PTHR33096">
    <property type="entry name" value="CXC2 DOMAIN-CONTAINING PROTEIN"/>
    <property type="match status" value="1"/>
</dbReference>
<dbReference type="Pfam" id="PF18758">
    <property type="entry name" value="KDZ"/>
    <property type="match status" value="1"/>
</dbReference>
<keyword evidence="2" id="KW-0812">Transmembrane</keyword>
<dbReference type="STRING" id="71717.A0A4Y7TQV5"/>
<feature type="region of interest" description="Disordered" evidence="1">
    <location>
        <begin position="1"/>
        <end position="31"/>
    </location>
</feature>
<keyword evidence="2" id="KW-1133">Transmembrane helix</keyword>
<name>A0A4Y7TQV5_COPMI</name>
<dbReference type="InterPro" id="IPR040521">
    <property type="entry name" value="KDZ"/>
</dbReference>
<feature type="transmembrane region" description="Helical" evidence="2">
    <location>
        <begin position="536"/>
        <end position="554"/>
    </location>
</feature>